<accession>A0A3B0XZT1</accession>
<protein>
    <submittedName>
        <fullName evidence="1">Uncharacterized protein</fullName>
    </submittedName>
</protein>
<dbReference type="AlphaFoldDB" id="A0A3B0XZT1"/>
<sequence length="68" mass="7772">MSLTDRYYEERNLVYIDEETTSAQAAKLINKFGISNIIMEDRPKSNKGIGFLTQCPSVTSLEFHLTIE</sequence>
<gene>
    <name evidence="1" type="ORF">MNBD_GAMMA12-2290</name>
</gene>
<name>A0A3B0XZT1_9ZZZZ</name>
<evidence type="ECO:0000313" key="1">
    <source>
        <dbReference type="EMBL" id="VAW73011.1"/>
    </source>
</evidence>
<dbReference type="EMBL" id="UOFL01000039">
    <property type="protein sequence ID" value="VAW73011.1"/>
    <property type="molecule type" value="Genomic_DNA"/>
</dbReference>
<organism evidence="1">
    <name type="scientific">hydrothermal vent metagenome</name>
    <dbReference type="NCBI Taxonomy" id="652676"/>
    <lineage>
        <taxon>unclassified sequences</taxon>
        <taxon>metagenomes</taxon>
        <taxon>ecological metagenomes</taxon>
    </lineage>
</organism>
<reference evidence="1" key="1">
    <citation type="submission" date="2018-06" db="EMBL/GenBank/DDBJ databases">
        <authorList>
            <person name="Zhirakovskaya E."/>
        </authorList>
    </citation>
    <scope>NUCLEOTIDE SEQUENCE</scope>
</reference>
<feature type="non-terminal residue" evidence="1">
    <location>
        <position position="68"/>
    </location>
</feature>
<proteinExistence type="predicted"/>